<evidence type="ECO:0000313" key="4">
    <source>
        <dbReference type="Proteomes" id="UP000292452"/>
    </source>
</evidence>
<comment type="caution">
    <text evidence="3">The sequence shown here is derived from an EMBL/GenBank/DDBJ whole genome shotgun (WGS) entry which is preliminary data.</text>
</comment>
<keyword evidence="4" id="KW-1185">Reference proteome</keyword>
<gene>
    <name evidence="3" type="ORF">EYS09_31555</name>
</gene>
<evidence type="ECO:0000313" key="3">
    <source>
        <dbReference type="EMBL" id="TBO55760.1"/>
    </source>
</evidence>
<feature type="region of interest" description="Disordered" evidence="2">
    <location>
        <begin position="47"/>
        <end position="68"/>
    </location>
</feature>
<dbReference type="Proteomes" id="UP000292452">
    <property type="component" value="Unassembled WGS sequence"/>
</dbReference>
<dbReference type="AlphaFoldDB" id="A0A4Q9HNY8"/>
<dbReference type="RefSeq" id="WP_131125757.1">
    <property type="nucleotide sequence ID" value="NZ_NDXL01000001.1"/>
</dbReference>
<protein>
    <submittedName>
        <fullName evidence="3">Uncharacterized protein</fullName>
    </submittedName>
</protein>
<feature type="coiled-coil region" evidence="1">
    <location>
        <begin position="5"/>
        <end position="39"/>
    </location>
</feature>
<evidence type="ECO:0000256" key="1">
    <source>
        <dbReference type="SAM" id="Coils"/>
    </source>
</evidence>
<evidence type="ECO:0000256" key="2">
    <source>
        <dbReference type="SAM" id="MobiDB-lite"/>
    </source>
</evidence>
<organism evidence="3 4">
    <name type="scientific">Streptomyces kasugaensis</name>
    <dbReference type="NCBI Taxonomy" id="1946"/>
    <lineage>
        <taxon>Bacteria</taxon>
        <taxon>Bacillati</taxon>
        <taxon>Actinomycetota</taxon>
        <taxon>Actinomycetes</taxon>
        <taxon>Kitasatosporales</taxon>
        <taxon>Streptomycetaceae</taxon>
        <taxon>Streptomyces</taxon>
    </lineage>
</organism>
<reference evidence="3 4" key="1">
    <citation type="submission" date="2019-02" db="EMBL/GenBank/DDBJ databases">
        <title>Draft Genome Sequence of Streptomyces sp. AM-2504, identified by 16S rRNA comparative analysis as a Streptomyces Kasugaensis strain.</title>
        <authorList>
            <person name="Napolioni V."/>
            <person name="Giuliodori A.M."/>
            <person name="Spurio R."/>
            <person name="Fabbretti A."/>
        </authorList>
    </citation>
    <scope>NUCLEOTIDE SEQUENCE [LARGE SCALE GENOMIC DNA]</scope>
    <source>
        <strain evidence="3 4">AM-2504</strain>
    </source>
</reference>
<proteinExistence type="predicted"/>
<dbReference type="EMBL" id="SIXH01000446">
    <property type="protein sequence ID" value="TBO55760.1"/>
    <property type="molecule type" value="Genomic_DNA"/>
</dbReference>
<name>A0A4Q9HNY8_STRKA</name>
<accession>A0A4Q9HNY8</accession>
<dbReference type="GeneID" id="97379280"/>
<sequence>MPETEKRLRATVAKLRKTITNQKAEIDELRRQVTTLTLASAVLVQGRDTSTEPAPIPGNVVPLAPPTA</sequence>
<dbReference type="OrthoDB" id="7472701at2"/>
<keyword evidence="1" id="KW-0175">Coiled coil</keyword>